<dbReference type="EMBL" id="JAANIU010013461">
    <property type="protein sequence ID" value="KAG1529997.1"/>
    <property type="molecule type" value="Genomic_DNA"/>
</dbReference>
<sequence>MIATSMSGKATRASAYDPATSSTAVAGTGVIDASAARQIPSRCWLTSMPINRSNCSIGASANKRSPSPHPRSSTRRAPTSSM</sequence>
<dbReference type="Proteomes" id="UP000740926">
    <property type="component" value="Unassembled WGS sequence"/>
</dbReference>
<gene>
    <name evidence="2" type="ORF">G6F50_017614</name>
</gene>
<keyword evidence="3" id="KW-1185">Reference proteome</keyword>
<comment type="caution">
    <text evidence="2">The sequence shown here is derived from an EMBL/GenBank/DDBJ whole genome shotgun (WGS) entry which is preliminary data.</text>
</comment>
<protein>
    <submittedName>
        <fullName evidence="2">Uncharacterized protein</fullName>
    </submittedName>
</protein>
<evidence type="ECO:0000313" key="3">
    <source>
        <dbReference type="Proteomes" id="UP000740926"/>
    </source>
</evidence>
<feature type="region of interest" description="Disordered" evidence="1">
    <location>
        <begin position="1"/>
        <end position="24"/>
    </location>
</feature>
<evidence type="ECO:0000256" key="1">
    <source>
        <dbReference type="SAM" id="MobiDB-lite"/>
    </source>
</evidence>
<reference evidence="2 3" key="1">
    <citation type="journal article" date="2020" name="Microb. Genom.">
        <title>Genetic diversity of clinical and environmental Mucorales isolates obtained from an investigation of mucormycosis cases among solid organ transplant recipients.</title>
        <authorList>
            <person name="Nguyen M.H."/>
            <person name="Kaul D."/>
            <person name="Muto C."/>
            <person name="Cheng S.J."/>
            <person name="Richter R.A."/>
            <person name="Bruno V.M."/>
            <person name="Liu G."/>
            <person name="Beyhan S."/>
            <person name="Sundermann A.J."/>
            <person name="Mounaud S."/>
            <person name="Pasculle A.W."/>
            <person name="Nierman W.C."/>
            <person name="Driscoll E."/>
            <person name="Cumbie R."/>
            <person name="Clancy C.J."/>
            <person name="Dupont C.L."/>
        </authorList>
    </citation>
    <scope>NUCLEOTIDE SEQUENCE [LARGE SCALE GENOMIC DNA]</scope>
    <source>
        <strain evidence="2 3">GL24</strain>
    </source>
</reference>
<dbReference type="AlphaFoldDB" id="A0A9P7BZI3"/>
<organism evidence="2 3">
    <name type="scientific">Rhizopus delemar</name>
    <dbReference type="NCBI Taxonomy" id="936053"/>
    <lineage>
        <taxon>Eukaryota</taxon>
        <taxon>Fungi</taxon>
        <taxon>Fungi incertae sedis</taxon>
        <taxon>Mucoromycota</taxon>
        <taxon>Mucoromycotina</taxon>
        <taxon>Mucoromycetes</taxon>
        <taxon>Mucorales</taxon>
        <taxon>Mucorineae</taxon>
        <taxon>Rhizopodaceae</taxon>
        <taxon>Rhizopus</taxon>
    </lineage>
</organism>
<feature type="region of interest" description="Disordered" evidence="1">
    <location>
        <begin position="55"/>
        <end position="82"/>
    </location>
</feature>
<accession>A0A9P7BZI3</accession>
<proteinExistence type="predicted"/>
<name>A0A9P7BZI3_9FUNG</name>
<evidence type="ECO:0000313" key="2">
    <source>
        <dbReference type="EMBL" id="KAG1529997.1"/>
    </source>
</evidence>